<keyword evidence="1" id="KW-1133">Transmembrane helix</keyword>
<sequence length="243" mass="26590">MEPQRAQGPSEAPECKLLSGSAAICAQVVLLFLVLGSLFYKRQKEEPRRPVNVFCLDVSKQAFSSGAAHICGMLIAIVAHFSTAGFSPSECAWYFVVFSLDTSLGVALAITFHKFMLRACRQWGESGRKRSGLALAIAECGEYGSPVELWRWGAQMVVWVIATIGARLICGALVLLTAGGLKYVALLLDIMFKGYPTLLLFFVMVACPLGMNLIQAWIQDAFLKHRATREGGWSSLDGYDRIS</sequence>
<keyword evidence="1" id="KW-0812">Transmembrane</keyword>
<dbReference type="InterPro" id="IPR022127">
    <property type="entry name" value="STIMATE/YPL162C"/>
</dbReference>
<organism evidence="2">
    <name type="scientific">Tetraselmis chuii</name>
    <dbReference type="NCBI Taxonomy" id="63592"/>
    <lineage>
        <taxon>Eukaryota</taxon>
        <taxon>Viridiplantae</taxon>
        <taxon>Chlorophyta</taxon>
        <taxon>core chlorophytes</taxon>
        <taxon>Chlorodendrophyceae</taxon>
        <taxon>Chlorodendrales</taxon>
        <taxon>Chlorodendraceae</taxon>
        <taxon>Tetraselmis</taxon>
    </lineage>
</organism>
<accession>A0A7S1SNL5</accession>
<evidence type="ECO:0000256" key="1">
    <source>
        <dbReference type="SAM" id="Phobius"/>
    </source>
</evidence>
<keyword evidence="1" id="KW-0472">Membrane</keyword>
<dbReference type="AlphaFoldDB" id="A0A7S1SNL5"/>
<proteinExistence type="predicted"/>
<feature type="transmembrane region" description="Helical" evidence="1">
    <location>
        <begin position="66"/>
        <end position="86"/>
    </location>
</feature>
<dbReference type="PANTHER" id="PTHR31735">
    <property type="entry name" value="VACUOLAR MEMBRANE PROTEIN YPL162C"/>
    <property type="match status" value="1"/>
</dbReference>
<evidence type="ECO:0000313" key="2">
    <source>
        <dbReference type="EMBL" id="CAD9203954.1"/>
    </source>
</evidence>
<feature type="transmembrane region" description="Helical" evidence="1">
    <location>
        <begin position="92"/>
        <end position="112"/>
    </location>
</feature>
<feature type="transmembrane region" description="Helical" evidence="1">
    <location>
        <begin position="156"/>
        <end position="178"/>
    </location>
</feature>
<name>A0A7S1SNL5_9CHLO</name>
<gene>
    <name evidence="2" type="ORF">TCHU04912_LOCUS6189</name>
</gene>
<feature type="transmembrane region" description="Helical" evidence="1">
    <location>
        <begin position="198"/>
        <end position="218"/>
    </location>
</feature>
<reference evidence="2" key="1">
    <citation type="submission" date="2021-01" db="EMBL/GenBank/DDBJ databases">
        <authorList>
            <person name="Corre E."/>
            <person name="Pelletier E."/>
            <person name="Niang G."/>
            <person name="Scheremetjew M."/>
            <person name="Finn R."/>
            <person name="Kale V."/>
            <person name="Holt S."/>
            <person name="Cochrane G."/>
            <person name="Meng A."/>
            <person name="Brown T."/>
            <person name="Cohen L."/>
        </authorList>
    </citation>
    <scope>NUCLEOTIDE SEQUENCE</scope>
    <source>
        <strain evidence="2">PLY429</strain>
    </source>
</reference>
<dbReference type="Pfam" id="PF12400">
    <property type="entry name" value="STIMATE"/>
    <property type="match status" value="1"/>
</dbReference>
<protein>
    <submittedName>
        <fullName evidence="2">Uncharacterized protein</fullName>
    </submittedName>
</protein>
<dbReference type="EMBL" id="HBGG01012111">
    <property type="protein sequence ID" value="CAD9203954.1"/>
    <property type="molecule type" value="Transcribed_RNA"/>
</dbReference>
<feature type="transmembrane region" description="Helical" evidence="1">
    <location>
        <begin position="20"/>
        <end position="40"/>
    </location>
</feature>
<dbReference type="PANTHER" id="PTHR31735:SF1">
    <property type="entry name" value="VACUOLAR MEMBRANE PROTEIN YPL162C"/>
    <property type="match status" value="1"/>
</dbReference>
<dbReference type="GO" id="GO:0016020">
    <property type="term" value="C:membrane"/>
    <property type="evidence" value="ECO:0007669"/>
    <property type="project" value="TreeGrafter"/>
</dbReference>